<protein>
    <submittedName>
        <fullName evidence="1">Uncharacterized protein</fullName>
    </submittedName>
</protein>
<evidence type="ECO:0000313" key="1">
    <source>
        <dbReference type="EMBL" id="NKM46132.1"/>
    </source>
</evidence>
<comment type="caution">
    <text evidence="1">The sequence shown here is derived from an EMBL/GenBank/DDBJ whole genome shotgun (WGS) entry which is preliminary data.</text>
</comment>
<dbReference type="RefSeq" id="WP_131719864.1">
    <property type="nucleotide sequence ID" value="NZ_SJMY01000016.1"/>
</dbReference>
<accession>A0A8I2GTH0</accession>
<organism evidence="1 2">
    <name type="scientific">Rhizobium leguminosarum bv. viciae</name>
    <dbReference type="NCBI Taxonomy" id="387"/>
    <lineage>
        <taxon>Bacteria</taxon>
        <taxon>Pseudomonadati</taxon>
        <taxon>Pseudomonadota</taxon>
        <taxon>Alphaproteobacteria</taxon>
        <taxon>Hyphomicrobiales</taxon>
        <taxon>Rhizobiaceae</taxon>
        <taxon>Rhizobium/Agrobacterium group</taxon>
        <taxon>Rhizobium</taxon>
    </lineage>
</organism>
<evidence type="ECO:0000313" key="2">
    <source>
        <dbReference type="Proteomes" id="UP000662259"/>
    </source>
</evidence>
<name>A0A8I2GTH0_RHILV</name>
<dbReference type="AlphaFoldDB" id="A0A8I2GTH0"/>
<gene>
    <name evidence="1" type="ORF">GFL91_14285</name>
</gene>
<dbReference type="Proteomes" id="UP000662259">
    <property type="component" value="Unassembled WGS sequence"/>
</dbReference>
<proteinExistence type="predicted"/>
<dbReference type="EMBL" id="WIEZ01000007">
    <property type="protein sequence ID" value="NKM46132.1"/>
    <property type="molecule type" value="Genomic_DNA"/>
</dbReference>
<sequence>MPCDVTVLVEQAVTALTVGDGLNPYFDKNNLKLENLTAGPSTFETSVPLDSNNEAMVFVRATDVNSIQQIFKYNIPDELDGEGKIYVPKRVAASQSDLDKLAEEVESLKERMAGVPR</sequence>
<reference evidence="1" key="1">
    <citation type="submission" date="2019-10" db="EMBL/GenBank/DDBJ databases">
        <title>Rhizobium leguminosarum symbiovar viciae collection.</title>
        <authorList>
            <person name="Boivin S."/>
            <person name="Lepetit M."/>
        </authorList>
    </citation>
    <scope>NUCLEOTIDE SEQUENCE</scope>
    <source>
        <strain evidence="1">L143</strain>
    </source>
</reference>